<comment type="subcellular location">
    <subcellularLocation>
        <location evidence="1">Cell membrane</location>
    </subcellularLocation>
</comment>
<keyword evidence="3" id="KW-1003">Cell membrane</keyword>
<dbReference type="PANTHER" id="PTHR47737:SF1">
    <property type="entry name" value="GLYCINE BETAINE_PROLINE BETAINE TRANSPORT SYSTEM PERMEASE PROTEIN PROW"/>
    <property type="match status" value="1"/>
</dbReference>
<keyword evidence="4" id="KW-0472">Membrane</keyword>
<evidence type="ECO:0000313" key="7">
    <source>
        <dbReference type="EMBL" id="SMB87659.1"/>
    </source>
</evidence>
<dbReference type="InterPro" id="IPR007210">
    <property type="entry name" value="ABC_Gly_betaine_transp_sub-bd"/>
</dbReference>
<dbReference type="GO" id="GO:0005275">
    <property type="term" value="F:amine transmembrane transporter activity"/>
    <property type="evidence" value="ECO:0007669"/>
    <property type="project" value="TreeGrafter"/>
</dbReference>
<dbReference type="SUPFAM" id="SSF53850">
    <property type="entry name" value="Periplasmic binding protein-like II"/>
    <property type="match status" value="1"/>
</dbReference>
<name>A0A1W1V2S9_DESTI</name>
<dbReference type="CDD" id="cd13639">
    <property type="entry name" value="PBP2_OpuAC_like"/>
    <property type="match status" value="1"/>
</dbReference>
<keyword evidence="2" id="KW-0813">Transport</keyword>
<sequence length="287" mass="32296">MKKYLVLSLILLLSLSLVVGCNSSASKDDEKKIELLYAEWDSTIASTNVLKAVLQEKMGYDVEMTSVSIAAIWQGIASGDGDAMAVAWLPTNHDNFYQEYKDKVEDLGVNLEGTKQGLAVPEYVDINSIDELNANFDKLDGKIIGIEPGSGLMTKTKQVMKENDLENFELMQGSGATMVAALADAINNKKPIVVTAWSPHWMFGRWDLKYLDDPKETFGGEEQIHTIVRKGLQKDHPEAYKFLDKFNWTPEDMQEVMNMNQKEDADPYESAKIWISENEDKVNAWLE</sequence>
<dbReference type="RefSeq" id="WP_084052717.1">
    <property type="nucleotide sequence ID" value="NZ_FWWT01000014.1"/>
</dbReference>
<feature type="chain" id="PRO_5038546345" evidence="5">
    <location>
        <begin position="20"/>
        <end position="287"/>
    </location>
</feature>
<dbReference type="OrthoDB" id="9787902at2"/>
<evidence type="ECO:0000256" key="4">
    <source>
        <dbReference type="ARBA" id="ARBA00023136"/>
    </source>
</evidence>
<gene>
    <name evidence="7" type="ORF">SAMN00017405_1734</name>
</gene>
<organism evidence="7 8">
    <name type="scientific">Desulfonispora thiosulfatigenes DSM 11270</name>
    <dbReference type="NCBI Taxonomy" id="656914"/>
    <lineage>
        <taxon>Bacteria</taxon>
        <taxon>Bacillati</taxon>
        <taxon>Bacillota</taxon>
        <taxon>Clostridia</taxon>
        <taxon>Eubacteriales</taxon>
        <taxon>Peptococcaceae</taxon>
        <taxon>Desulfonispora</taxon>
    </lineage>
</organism>
<evidence type="ECO:0000256" key="2">
    <source>
        <dbReference type="ARBA" id="ARBA00022448"/>
    </source>
</evidence>
<accession>A0A1W1V2S9</accession>
<dbReference type="GO" id="GO:0043190">
    <property type="term" value="C:ATP-binding cassette (ABC) transporter complex"/>
    <property type="evidence" value="ECO:0007669"/>
    <property type="project" value="InterPro"/>
</dbReference>
<evidence type="ECO:0000256" key="5">
    <source>
        <dbReference type="SAM" id="SignalP"/>
    </source>
</evidence>
<keyword evidence="8" id="KW-1185">Reference proteome</keyword>
<dbReference type="EMBL" id="FWWT01000014">
    <property type="protein sequence ID" value="SMB87659.1"/>
    <property type="molecule type" value="Genomic_DNA"/>
</dbReference>
<dbReference type="GO" id="GO:0015226">
    <property type="term" value="F:carnitine transmembrane transporter activity"/>
    <property type="evidence" value="ECO:0007669"/>
    <property type="project" value="TreeGrafter"/>
</dbReference>
<dbReference type="PANTHER" id="PTHR47737">
    <property type="entry name" value="GLYCINE BETAINE/PROLINE BETAINE TRANSPORT SYSTEM PERMEASE PROTEIN PROW"/>
    <property type="match status" value="1"/>
</dbReference>
<keyword evidence="5" id="KW-0732">Signal</keyword>
<dbReference type="GO" id="GO:0015871">
    <property type="term" value="P:choline transport"/>
    <property type="evidence" value="ECO:0007669"/>
    <property type="project" value="TreeGrafter"/>
</dbReference>
<protein>
    <submittedName>
        <fullName evidence="7">Glycine betaine/proline transport system substrate-binding protein</fullName>
    </submittedName>
</protein>
<dbReference type="PROSITE" id="PS51257">
    <property type="entry name" value="PROKAR_LIPOPROTEIN"/>
    <property type="match status" value="1"/>
</dbReference>
<evidence type="ECO:0000259" key="6">
    <source>
        <dbReference type="Pfam" id="PF04069"/>
    </source>
</evidence>
<dbReference type="Gene3D" id="3.40.190.10">
    <property type="entry name" value="Periplasmic binding protein-like II"/>
    <property type="match status" value="1"/>
</dbReference>
<dbReference type="AlphaFoldDB" id="A0A1W1V2S9"/>
<reference evidence="7 8" key="1">
    <citation type="submission" date="2017-04" db="EMBL/GenBank/DDBJ databases">
        <authorList>
            <person name="Afonso C.L."/>
            <person name="Miller P.J."/>
            <person name="Scott M.A."/>
            <person name="Spackman E."/>
            <person name="Goraichik I."/>
            <person name="Dimitrov K.M."/>
            <person name="Suarez D.L."/>
            <person name="Swayne D.E."/>
        </authorList>
    </citation>
    <scope>NUCLEOTIDE SEQUENCE [LARGE SCALE GENOMIC DNA]</scope>
    <source>
        <strain evidence="7 8">DSM 11270</strain>
    </source>
</reference>
<evidence type="ECO:0000313" key="8">
    <source>
        <dbReference type="Proteomes" id="UP000192731"/>
    </source>
</evidence>
<dbReference type="Gene3D" id="3.40.190.100">
    <property type="entry name" value="Glycine betaine-binding periplasmic protein, domain 2"/>
    <property type="match status" value="1"/>
</dbReference>
<dbReference type="STRING" id="656914.SAMN00017405_1734"/>
<dbReference type="Proteomes" id="UP000192731">
    <property type="component" value="Unassembled WGS sequence"/>
</dbReference>
<dbReference type="GO" id="GO:0031460">
    <property type="term" value="P:glycine betaine transport"/>
    <property type="evidence" value="ECO:0007669"/>
    <property type="project" value="TreeGrafter"/>
</dbReference>
<evidence type="ECO:0000256" key="3">
    <source>
        <dbReference type="ARBA" id="ARBA00022475"/>
    </source>
</evidence>
<proteinExistence type="predicted"/>
<evidence type="ECO:0000256" key="1">
    <source>
        <dbReference type="ARBA" id="ARBA00004236"/>
    </source>
</evidence>
<feature type="signal peptide" evidence="5">
    <location>
        <begin position="1"/>
        <end position="19"/>
    </location>
</feature>
<dbReference type="Pfam" id="PF04069">
    <property type="entry name" value="OpuAC"/>
    <property type="match status" value="1"/>
</dbReference>
<feature type="domain" description="ABC-type glycine betaine transport system substrate-binding" evidence="6">
    <location>
        <begin position="31"/>
        <end position="277"/>
    </location>
</feature>